<dbReference type="GO" id="GO:0051015">
    <property type="term" value="F:actin filament binding"/>
    <property type="evidence" value="ECO:0000318"/>
    <property type="project" value="GO_Central"/>
</dbReference>
<dbReference type="SMART" id="SM00102">
    <property type="entry name" value="ADF"/>
    <property type="match status" value="1"/>
</dbReference>
<evidence type="ECO:0000256" key="4">
    <source>
        <dbReference type="ARBA" id="ARBA00023242"/>
    </source>
</evidence>
<dbReference type="InterPro" id="IPR017904">
    <property type="entry name" value="ADF/Cofilin"/>
</dbReference>
<dbReference type="GO" id="GO:0030043">
    <property type="term" value="P:actin filament fragmentation"/>
    <property type="evidence" value="ECO:0000318"/>
    <property type="project" value="GO_Central"/>
</dbReference>
<reference evidence="8" key="3">
    <citation type="submission" date="2025-04" db="UniProtKB">
        <authorList>
            <consortium name="RefSeq"/>
        </authorList>
    </citation>
    <scope>IDENTIFICATION</scope>
    <source>
        <strain evidence="8">Nigerian</strain>
        <tissue evidence="8">Liver and blood</tissue>
    </source>
</reference>
<protein>
    <submittedName>
        <fullName evidence="6 8">Destrin</fullName>
    </submittedName>
</protein>
<dbReference type="OMA" id="TFKIEQQ"/>
<dbReference type="InterPro" id="IPR029006">
    <property type="entry name" value="ADF-H/Gelsolin-like_dom_sf"/>
</dbReference>
<reference evidence="6" key="1">
    <citation type="journal article" date="2010" name="Science">
        <title>The genome of the Western clawed frog Xenopus tropicalis.</title>
        <authorList>
            <person name="Hellsten U."/>
            <person name="Harland R.M."/>
            <person name="Gilchrist M.J."/>
            <person name="Hendrix D."/>
            <person name="Jurka J."/>
            <person name="Kapitonov V."/>
            <person name="Ovcharenko I."/>
            <person name="Putnam N.H."/>
            <person name="Shu S."/>
            <person name="Taher L."/>
            <person name="Blitz I.L."/>
            <person name="Blumberg B."/>
            <person name="Dichmann D.S."/>
            <person name="Dubchak I."/>
            <person name="Amaya E."/>
            <person name="Detter J.C."/>
            <person name="Fletcher R."/>
            <person name="Gerhard D.S."/>
            <person name="Goodstein D."/>
            <person name="Graves T."/>
            <person name="Grigoriev I.V."/>
            <person name="Grimwood J."/>
            <person name="Kawashima T."/>
            <person name="Lindquist E."/>
            <person name="Lucas S.M."/>
            <person name="Mead P.E."/>
            <person name="Mitros T."/>
            <person name="Ogino H."/>
            <person name="Ohta Y."/>
            <person name="Poliakov A.V."/>
            <person name="Pollet N."/>
            <person name="Robert J."/>
            <person name="Salamov A."/>
            <person name="Sater A.K."/>
            <person name="Schmutz J."/>
            <person name="Terry A."/>
            <person name="Vize P.D."/>
            <person name="Warren W.C."/>
            <person name="Wells D."/>
            <person name="Wills A."/>
            <person name="Wilson R.K."/>
            <person name="Zimmerman L.B."/>
            <person name="Zorn A.M."/>
            <person name="Grainger R."/>
            <person name="Grammer T."/>
            <person name="Khokha M.K."/>
            <person name="Richardson P.M."/>
            <person name="Rokhsar D.S."/>
        </authorList>
    </citation>
    <scope>NUCLEOTIDE SEQUENCE [LARGE SCALE GENOMIC DNA]</scope>
    <source>
        <strain evidence="6">Nigerian</strain>
    </source>
</reference>
<comment type="similarity">
    <text evidence="2">Belongs to the actin-binding proteins ADF family.</text>
</comment>
<dbReference type="GO" id="GO:0051014">
    <property type="term" value="P:actin filament severing"/>
    <property type="evidence" value="ECO:0000318"/>
    <property type="project" value="GO_Central"/>
</dbReference>
<dbReference type="Ensembl" id="ENSXETT00000118734">
    <property type="protein sequence ID" value="ENSXETP00000109869"/>
    <property type="gene ID" value="ENSXETG00000046480"/>
</dbReference>
<keyword evidence="7" id="KW-1185">Reference proteome</keyword>
<dbReference type="CTD" id="11034"/>
<comment type="subcellular location">
    <subcellularLocation>
        <location evidence="1">Nucleus</location>
    </subcellularLocation>
</comment>
<accession>A0A803JPG7</accession>
<dbReference type="PRINTS" id="PR00006">
    <property type="entry name" value="COFILIN"/>
</dbReference>
<dbReference type="OrthoDB" id="10249245at2759"/>
<evidence type="ECO:0000313" key="7">
    <source>
        <dbReference type="Proteomes" id="UP000008143"/>
    </source>
</evidence>
<evidence type="ECO:0000259" key="5">
    <source>
        <dbReference type="PROSITE" id="PS51263"/>
    </source>
</evidence>
<dbReference type="AGR" id="Xenbase:XB-GENE-489289"/>
<evidence type="ECO:0000256" key="1">
    <source>
        <dbReference type="ARBA" id="ARBA00004123"/>
    </source>
</evidence>
<name>A0A803JPG7_XENTR</name>
<dbReference type="RefSeq" id="XP_002937490.1">
    <property type="nucleotide sequence ID" value="XM_002937444.5"/>
</dbReference>
<dbReference type="AlphaFoldDB" id="A0A803JPG7"/>
<dbReference type="Proteomes" id="UP000008143">
    <property type="component" value="Chromosome 5"/>
</dbReference>
<evidence type="ECO:0000313" key="6">
    <source>
        <dbReference type="Ensembl" id="ENSXETP00000109869"/>
    </source>
</evidence>
<dbReference type="GO" id="GO:0015629">
    <property type="term" value="C:actin cytoskeleton"/>
    <property type="evidence" value="ECO:0000318"/>
    <property type="project" value="GO_Central"/>
</dbReference>
<dbReference type="Gene3D" id="3.40.20.10">
    <property type="entry name" value="Severin"/>
    <property type="match status" value="1"/>
</dbReference>
<dbReference type="PROSITE" id="PS51263">
    <property type="entry name" value="ADF_H"/>
    <property type="match status" value="1"/>
</dbReference>
<dbReference type="KEGG" id="xtr:100038216"/>
<sequence length="153" mass="17692">MASGVRVDDCINLQFQEMKLRKSNKKAIFFCFTEDERFITLDKEKEILVDQKGDFFQNLKALFPEKKCCYALVDVSFSTVESAKEELLFIMWTPDCASIKQKMLYASSKSSLKQSLPGVTKQWEIQSREDLTLQQMAQKLSTRKINCLEGHTI</sequence>
<evidence type="ECO:0000256" key="2">
    <source>
        <dbReference type="ARBA" id="ARBA00006844"/>
    </source>
</evidence>
<feature type="domain" description="ADF-H" evidence="5">
    <location>
        <begin position="4"/>
        <end position="141"/>
    </location>
</feature>
<reference evidence="6" key="2">
    <citation type="submission" date="2021-03" db="UniProtKB">
        <authorList>
            <consortium name="Ensembl"/>
        </authorList>
    </citation>
    <scope>IDENTIFICATION</scope>
</reference>
<evidence type="ECO:0000313" key="8">
    <source>
        <dbReference type="RefSeq" id="XP_002937490.1"/>
    </source>
</evidence>
<evidence type="ECO:0000256" key="3">
    <source>
        <dbReference type="ARBA" id="ARBA00023203"/>
    </source>
</evidence>
<dbReference type="InterPro" id="IPR002108">
    <property type="entry name" value="ADF-H"/>
</dbReference>
<dbReference type="SUPFAM" id="SSF55753">
    <property type="entry name" value="Actin depolymerizing proteins"/>
    <property type="match status" value="1"/>
</dbReference>
<keyword evidence="3" id="KW-0009">Actin-binding</keyword>
<gene>
    <name evidence="6 8 9" type="primary">dstn</name>
</gene>
<dbReference type="Pfam" id="PF00241">
    <property type="entry name" value="Cofilin_ADF"/>
    <property type="match status" value="1"/>
</dbReference>
<proteinExistence type="inferred from homology"/>
<evidence type="ECO:0000313" key="9">
    <source>
        <dbReference type="Xenbase" id="XB-GENE-489289"/>
    </source>
</evidence>
<organism evidence="6">
    <name type="scientific">Xenopus tropicalis</name>
    <name type="common">Western clawed frog</name>
    <name type="synonym">Silurana tropicalis</name>
    <dbReference type="NCBI Taxonomy" id="8364"/>
    <lineage>
        <taxon>Eukaryota</taxon>
        <taxon>Metazoa</taxon>
        <taxon>Chordata</taxon>
        <taxon>Craniata</taxon>
        <taxon>Vertebrata</taxon>
        <taxon>Euteleostomi</taxon>
        <taxon>Amphibia</taxon>
        <taxon>Batrachia</taxon>
        <taxon>Anura</taxon>
        <taxon>Pipoidea</taxon>
        <taxon>Pipidae</taxon>
        <taxon>Xenopodinae</taxon>
        <taxon>Xenopus</taxon>
        <taxon>Silurana</taxon>
    </lineage>
</organism>
<dbReference type="GO" id="GO:0005737">
    <property type="term" value="C:cytoplasm"/>
    <property type="evidence" value="ECO:0000318"/>
    <property type="project" value="GO_Central"/>
</dbReference>
<dbReference type="PANTHER" id="PTHR11913">
    <property type="entry name" value="COFILIN-RELATED"/>
    <property type="match status" value="1"/>
</dbReference>
<dbReference type="Xenbase" id="XB-GENE-489289">
    <property type="gene designation" value="dstn"/>
</dbReference>
<dbReference type="GeneID" id="100038216"/>
<keyword evidence="4" id="KW-0539">Nucleus</keyword>
<dbReference type="GeneTree" id="ENSGT00950000183000"/>